<evidence type="ECO:0000256" key="11">
    <source>
        <dbReference type="ARBA" id="ARBA00023034"/>
    </source>
</evidence>
<evidence type="ECO:0000256" key="3">
    <source>
        <dbReference type="ARBA" id="ARBA00004922"/>
    </source>
</evidence>
<dbReference type="InterPro" id="IPR002659">
    <property type="entry name" value="Glyco_trans_31"/>
</dbReference>
<evidence type="ECO:0000256" key="7">
    <source>
        <dbReference type="ARBA" id="ARBA00022692"/>
    </source>
</evidence>
<evidence type="ECO:0000256" key="4">
    <source>
        <dbReference type="ARBA" id="ARBA00008661"/>
    </source>
</evidence>
<dbReference type="Proteomes" id="UP000014760">
    <property type="component" value="Unassembled WGS sequence"/>
</dbReference>
<dbReference type="HOGENOM" id="CLU_591287_0_0_1"/>
<evidence type="ECO:0000256" key="15">
    <source>
        <dbReference type="RuleBase" id="RU363063"/>
    </source>
</evidence>
<protein>
    <recommendedName>
        <fullName evidence="15">Hexosyltransferase</fullName>
        <ecNumber evidence="15">2.4.1.-</ecNumber>
    </recommendedName>
</protein>
<evidence type="ECO:0000256" key="1">
    <source>
        <dbReference type="ARBA" id="ARBA00004240"/>
    </source>
</evidence>
<dbReference type="AlphaFoldDB" id="R7TJE5"/>
<evidence type="ECO:0000256" key="12">
    <source>
        <dbReference type="ARBA" id="ARBA00023136"/>
    </source>
</evidence>
<evidence type="ECO:0000256" key="5">
    <source>
        <dbReference type="ARBA" id="ARBA00022676"/>
    </source>
</evidence>
<keyword evidence="8" id="KW-0256">Endoplasmic reticulum</keyword>
<dbReference type="GO" id="GO:0000139">
    <property type="term" value="C:Golgi membrane"/>
    <property type="evidence" value="ECO:0007669"/>
    <property type="project" value="UniProtKB-SubCell"/>
</dbReference>
<reference evidence="17" key="3">
    <citation type="submission" date="2015-06" db="UniProtKB">
        <authorList>
            <consortium name="EnsemblMetazoa"/>
        </authorList>
    </citation>
    <scope>IDENTIFICATION</scope>
</reference>
<dbReference type="GO" id="GO:0005783">
    <property type="term" value="C:endoplasmic reticulum"/>
    <property type="evidence" value="ECO:0007669"/>
    <property type="project" value="UniProtKB-SubCell"/>
</dbReference>
<dbReference type="EnsemblMetazoa" id="CapteT226503">
    <property type="protein sequence ID" value="CapteP226503"/>
    <property type="gene ID" value="CapteG226503"/>
</dbReference>
<keyword evidence="13" id="KW-0325">Glycoprotein</keyword>
<keyword evidence="18" id="KW-1185">Reference proteome</keyword>
<dbReference type="EMBL" id="AMQN01013933">
    <property type="status" value="NOT_ANNOTATED_CDS"/>
    <property type="molecule type" value="Genomic_DNA"/>
</dbReference>
<comment type="catalytic activity">
    <reaction evidence="14">
        <text>3-O-(N-acetyl-beta-D-glucosaminyl-(1-&gt;4)-alpha-D-mannosyl)-L-threonyl-[protein] + UDP-N-acetyl-alpha-D-galactosamine = 3-O-[beta-D-GalNAc-(1-&gt;3)-beta-D-GlcNAc-(1-&gt;4)-alpha-D-Man]-L-Thr-[protein] + UDP + H(+)</text>
        <dbReference type="Rhea" id="RHEA:37667"/>
        <dbReference type="Rhea" id="RHEA-COMP:13308"/>
        <dbReference type="Rhea" id="RHEA-COMP:13618"/>
        <dbReference type="ChEBI" id="CHEBI:15378"/>
        <dbReference type="ChEBI" id="CHEBI:58223"/>
        <dbReference type="ChEBI" id="CHEBI:67138"/>
        <dbReference type="ChEBI" id="CHEBI:136709"/>
        <dbReference type="ChEBI" id="CHEBI:137540"/>
        <dbReference type="EC" id="2.4.1.313"/>
    </reaction>
</comment>
<reference evidence="16 18" key="2">
    <citation type="journal article" date="2013" name="Nature">
        <title>Insights into bilaterian evolution from three spiralian genomes.</title>
        <authorList>
            <person name="Simakov O."/>
            <person name="Marletaz F."/>
            <person name="Cho S.J."/>
            <person name="Edsinger-Gonzales E."/>
            <person name="Havlak P."/>
            <person name="Hellsten U."/>
            <person name="Kuo D.H."/>
            <person name="Larsson T."/>
            <person name="Lv J."/>
            <person name="Arendt D."/>
            <person name="Savage R."/>
            <person name="Osoegawa K."/>
            <person name="de Jong P."/>
            <person name="Grimwood J."/>
            <person name="Chapman J.A."/>
            <person name="Shapiro H."/>
            <person name="Aerts A."/>
            <person name="Otillar R.P."/>
            <person name="Terry A.Y."/>
            <person name="Boore J.L."/>
            <person name="Grigoriev I.V."/>
            <person name="Lindberg D.R."/>
            <person name="Seaver E.C."/>
            <person name="Weisblat D.A."/>
            <person name="Putnam N.H."/>
            <person name="Rokhsar D.S."/>
        </authorList>
    </citation>
    <scope>NUCLEOTIDE SEQUENCE</scope>
    <source>
        <strain evidence="16 18">I ESC-2004</strain>
    </source>
</reference>
<comment type="pathway">
    <text evidence="3">Protein modification; protein glycosylation.</text>
</comment>
<dbReference type="PANTHER" id="PTHR11214:SF219">
    <property type="entry name" value="UDP-GALNAC:BETA-1,3-N-ACETYLGALACTOSAMINYLTRANSFERASE 2"/>
    <property type="match status" value="1"/>
</dbReference>
<dbReference type="GO" id="GO:0008194">
    <property type="term" value="F:UDP-glycosyltransferase activity"/>
    <property type="evidence" value="ECO:0007669"/>
    <property type="project" value="TreeGrafter"/>
</dbReference>
<dbReference type="GO" id="GO:0006493">
    <property type="term" value="P:protein O-linked glycosylation"/>
    <property type="evidence" value="ECO:0007669"/>
    <property type="project" value="TreeGrafter"/>
</dbReference>
<evidence type="ECO:0000313" key="17">
    <source>
        <dbReference type="EnsemblMetazoa" id="CapteP226503"/>
    </source>
</evidence>
<keyword evidence="11 15" id="KW-0333">Golgi apparatus</keyword>
<keyword evidence="10" id="KW-1133">Transmembrane helix</keyword>
<evidence type="ECO:0000313" key="18">
    <source>
        <dbReference type="Proteomes" id="UP000014760"/>
    </source>
</evidence>
<keyword evidence="12" id="KW-0472">Membrane</keyword>
<comment type="similarity">
    <text evidence="4 15">Belongs to the glycosyltransferase 31 family.</text>
</comment>
<dbReference type="Gene3D" id="3.90.550.50">
    <property type="match status" value="1"/>
</dbReference>
<evidence type="ECO:0000256" key="13">
    <source>
        <dbReference type="ARBA" id="ARBA00023180"/>
    </source>
</evidence>
<comment type="subcellular location">
    <subcellularLocation>
        <location evidence="1">Endoplasmic reticulum</location>
    </subcellularLocation>
    <subcellularLocation>
        <location evidence="2 15">Golgi apparatus membrane</location>
        <topology evidence="2 15">Single-pass type II membrane protein</topology>
    </subcellularLocation>
</comment>
<evidence type="ECO:0000256" key="6">
    <source>
        <dbReference type="ARBA" id="ARBA00022679"/>
    </source>
</evidence>
<accession>R7TJE5</accession>
<keyword evidence="7" id="KW-0812">Transmembrane</keyword>
<evidence type="ECO:0000313" key="16">
    <source>
        <dbReference type="EMBL" id="ELT91230.1"/>
    </source>
</evidence>
<reference evidence="18" key="1">
    <citation type="submission" date="2012-12" db="EMBL/GenBank/DDBJ databases">
        <authorList>
            <person name="Hellsten U."/>
            <person name="Grimwood J."/>
            <person name="Chapman J.A."/>
            <person name="Shapiro H."/>
            <person name="Aerts A."/>
            <person name="Otillar R.P."/>
            <person name="Terry A.Y."/>
            <person name="Boore J.L."/>
            <person name="Simakov O."/>
            <person name="Marletaz F."/>
            <person name="Cho S.-J."/>
            <person name="Edsinger-Gonzales E."/>
            <person name="Havlak P."/>
            <person name="Kuo D.-H."/>
            <person name="Larsson T."/>
            <person name="Lv J."/>
            <person name="Arendt D."/>
            <person name="Savage R."/>
            <person name="Osoegawa K."/>
            <person name="de Jong P."/>
            <person name="Lindberg D.R."/>
            <person name="Seaver E.C."/>
            <person name="Weisblat D.A."/>
            <person name="Putnam N.H."/>
            <person name="Grigoriev I.V."/>
            <person name="Rokhsar D.S."/>
        </authorList>
    </citation>
    <scope>NUCLEOTIDE SEQUENCE</scope>
    <source>
        <strain evidence="18">I ESC-2004</strain>
    </source>
</reference>
<dbReference type="PANTHER" id="PTHR11214">
    <property type="entry name" value="BETA-1,3-N-ACETYLGLUCOSAMINYLTRANSFERASE"/>
    <property type="match status" value="1"/>
</dbReference>
<keyword evidence="9" id="KW-0735">Signal-anchor</keyword>
<dbReference type="EC" id="2.4.1.-" evidence="15"/>
<dbReference type="OrthoDB" id="2139606at2759"/>
<dbReference type="GO" id="GO:0016758">
    <property type="term" value="F:hexosyltransferase activity"/>
    <property type="evidence" value="ECO:0007669"/>
    <property type="project" value="InterPro"/>
</dbReference>
<evidence type="ECO:0000256" key="14">
    <source>
        <dbReference type="ARBA" id="ARBA00047667"/>
    </source>
</evidence>
<evidence type="ECO:0000256" key="2">
    <source>
        <dbReference type="ARBA" id="ARBA00004323"/>
    </source>
</evidence>
<name>R7TJE5_CAPTE</name>
<evidence type="ECO:0000256" key="10">
    <source>
        <dbReference type="ARBA" id="ARBA00022989"/>
    </source>
</evidence>
<proteinExistence type="inferred from homology"/>
<dbReference type="STRING" id="283909.R7TJE5"/>
<organism evidence="16">
    <name type="scientific">Capitella teleta</name>
    <name type="common">Polychaete worm</name>
    <dbReference type="NCBI Taxonomy" id="283909"/>
    <lineage>
        <taxon>Eukaryota</taxon>
        <taxon>Metazoa</taxon>
        <taxon>Spiralia</taxon>
        <taxon>Lophotrochozoa</taxon>
        <taxon>Annelida</taxon>
        <taxon>Polychaeta</taxon>
        <taxon>Sedentaria</taxon>
        <taxon>Scolecida</taxon>
        <taxon>Capitellidae</taxon>
        <taxon>Capitella</taxon>
    </lineage>
</organism>
<evidence type="ECO:0000256" key="9">
    <source>
        <dbReference type="ARBA" id="ARBA00022968"/>
    </source>
</evidence>
<gene>
    <name evidence="16" type="ORF">CAPTEDRAFT_226503</name>
</gene>
<keyword evidence="5 15" id="KW-0328">Glycosyltransferase</keyword>
<evidence type="ECO:0000256" key="8">
    <source>
        <dbReference type="ARBA" id="ARBA00022824"/>
    </source>
</evidence>
<dbReference type="Pfam" id="PF01762">
    <property type="entry name" value="Galactosyl_T"/>
    <property type="match status" value="1"/>
</dbReference>
<dbReference type="EMBL" id="KB310606">
    <property type="protein sequence ID" value="ELT91230.1"/>
    <property type="molecule type" value="Genomic_DNA"/>
</dbReference>
<keyword evidence="6" id="KW-0808">Transferase</keyword>
<dbReference type="OMA" id="GKWAEHD"/>
<sequence>MTSSGKASTGYRVATIPESFSCSQIFSMPIKFSLLCYPLERTLIDVKSSGKPGEVLCKQMPRSQAGCPKFFVGQERCDIPPQDREDVFSCVAWNVTSDSSEISKKSEKYAVSVVNEASKRRPNKKGVYHIAFTVHHGIVIRKLGIIHPGSSQAFVVSLFEAQTQTKIAEVLFNGSSDGRLVNGVLYKPIEEYLLPAVNIELKLGFDGAITAESDDPLPLSPSSVIIKDSGGGLIRFHEAAAVSSGHYRDSTAESCLCSFAYRLHDSEKLQKFVEQEAVRSDEWREAGEREQRRIDHEMASYDDIILLPNTMDVYRNIPHKLLHALQWAEENTRVNFVAKTDDDCFLNLFHLLEVVEGQSDRIWLGRFRHNWALDRYGKWAEPSYHSLTYPPFACGSLYVIGKSIVDWLVEGMDTLRLYQGEDVSMGIWMAAIQVEIEDHRKIECEQVCNSDMIASPNWSLDEIQSMWQNWQQCADPCSCS</sequence>